<gene>
    <name evidence="2" type="ORF">F7310_05685</name>
</gene>
<protein>
    <recommendedName>
        <fullName evidence="4">DUF3568 domain-containing protein</fullName>
    </recommendedName>
</protein>
<dbReference type="Proteomes" id="UP000184222">
    <property type="component" value="Chromosome"/>
</dbReference>
<accession>A0A1L4BST0</accession>
<dbReference type="EMBL" id="CP016796">
    <property type="protein sequence ID" value="API86877.1"/>
    <property type="molecule type" value="Genomic_DNA"/>
</dbReference>
<reference evidence="2 3" key="1">
    <citation type="journal article" date="2016" name="Appl. Environ. Microbiol.">
        <title>Whole genome relationships among Francisella bacteria of diverse origin define new species and provide specific regions for detection.</title>
        <authorList>
            <person name="Challacombe J.F."/>
            <person name="Petersen J.M."/>
            <person name="Gallegos-Graves V."/>
            <person name="Hodge D."/>
            <person name="Pillai S."/>
            <person name="Kuske C.R."/>
        </authorList>
    </citation>
    <scope>NUCLEOTIDE SEQUENCE [LARGE SCALE GENOMIC DNA]</scope>
    <source>
        <strain evidence="3">TX07-7310</strain>
    </source>
</reference>
<evidence type="ECO:0008006" key="4">
    <source>
        <dbReference type="Google" id="ProtNLM"/>
    </source>
</evidence>
<dbReference type="KEGG" id="frx:F7310_05685"/>
<keyword evidence="3" id="KW-1185">Reference proteome</keyword>
<feature type="chain" id="PRO_5012543806" description="DUF3568 domain-containing protein" evidence="1">
    <location>
        <begin position="24"/>
        <end position="128"/>
    </location>
</feature>
<keyword evidence="1" id="KW-0732">Signal</keyword>
<evidence type="ECO:0000313" key="3">
    <source>
        <dbReference type="Proteomes" id="UP000184222"/>
    </source>
</evidence>
<name>A0A1L4BST0_9GAMM</name>
<proteinExistence type="predicted"/>
<organism evidence="2 3">
    <name type="scientific">Francisella uliginis</name>
    <dbReference type="NCBI Taxonomy" id="573570"/>
    <lineage>
        <taxon>Bacteria</taxon>
        <taxon>Pseudomonadati</taxon>
        <taxon>Pseudomonadota</taxon>
        <taxon>Gammaproteobacteria</taxon>
        <taxon>Thiotrichales</taxon>
        <taxon>Francisellaceae</taxon>
        <taxon>Francisella</taxon>
    </lineage>
</organism>
<dbReference type="Pfam" id="PF12092">
    <property type="entry name" value="DUF3568"/>
    <property type="match status" value="1"/>
</dbReference>
<dbReference type="InterPro" id="IPR021952">
    <property type="entry name" value="Flpp3-like"/>
</dbReference>
<evidence type="ECO:0000256" key="1">
    <source>
        <dbReference type="SAM" id="SignalP"/>
    </source>
</evidence>
<dbReference type="STRING" id="573570.F7310_05685"/>
<feature type="signal peptide" evidence="1">
    <location>
        <begin position="1"/>
        <end position="23"/>
    </location>
</feature>
<sequence>MKKILFMILLISCILTLSSCVLAPYAVEQEAEYSENFDYSVEQVSYAVFSLFKNNKNITLTKSIVTDDRAVIEGKVNSRKYQGTFSINIYEITKNAATLKIKYDIFGNKVRSRELLSKVKKELQQEYS</sequence>
<dbReference type="AlphaFoldDB" id="A0A1L4BST0"/>
<evidence type="ECO:0000313" key="2">
    <source>
        <dbReference type="EMBL" id="API86877.1"/>
    </source>
</evidence>
<dbReference type="PROSITE" id="PS51257">
    <property type="entry name" value="PROKAR_LIPOPROTEIN"/>
    <property type="match status" value="1"/>
</dbReference>